<dbReference type="Proteomes" id="UP001185092">
    <property type="component" value="Unassembled WGS sequence"/>
</dbReference>
<dbReference type="RefSeq" id="WP_309937311.1">
    <property type="nucleotide sequence ID" value="NZ_AP025305.1"/>
</dbReference>
<dbReference type="Gene3D" id="3.40.50.150">
    <property type="entry name" value="Vaccinia Virus protein VP39"/>
    <property type="match status" value="1"/>
</dbReference>
<feature type="domain" description="THUMP-like" evidence="1">
    <location>
        <begin position="329"/>
        <end position="399"/>
    </location>
</feature>
<protein>
    <submittedName>
        <fullName evidence="3">16S rRNA G966 N2-methylase RsmD</fullName>
    </submittedName>
</protein>
<dbReference type="InterPro" id="IPR041497">
    <property type="entry name" value="Thump-like"/>
</dbReference>
<name>A0AAE3XL92_9BACT</name>
<dbReference type="Gene3D" id="1.10.10.1110">
    <property type="entry name" value="Methyltransferase PG1098, N-terminal domain"/>
    <property type="match status" value="1"/>
</dbReference>
<evidence type="ECO:0000259" key="1">
    <source>
        <dbReference type="Pfam" id="PF18096"/>
    </source>
</evidence>
<evidence type="ECO:0000313" key="3">
    <source>
        <dbReference type="EMBL" id="MDR6237841.1"/>
    </source>
</evidence>
<dbReference type="Pfam" id="PF22013">
    <property type="entry name" value="PG_1098_Fer"/>
    <property type="match status" value="1"/>
</dbReference>
<evidence type="ECO:0000313" key="4">
    <source>
        <dbReference type="Proteomes" id="UP001185092"/>
    </source>
</evidence>
<dbReference type="Pfam" id="PF18096">
    <property type="entry name" value="Thump_like"/>
    <property type="match status" value="1"/>
</dbReference>
<proteinExistence type="predicted"/>
<dbReference type="AlphaFoldDB" id="A0AAE3XL92"/>
<organism evidence="3 4">
    <name type="scientific">Aureibacter tunicatorum</name>
    <dbReference type="NCBI Taxonomy" id="866807"/>
    <lineage>
        <taxon>Bacteria</taxon>
        <taxon>Pseudomonadati</taxon>
        <taxon>Bacteroidota</taxon>
        <taxon>Cytophagia</taxon>
        <taxon>Cytophagales</taxon>
        <taxon>Persicobacteraceae</taxon>
        <taxon>Aureibacter</taxon>
    </lineage>
</organism>
<comment type="caution">
    <text evidence="3">The sequence shown here is derived from an EMBL/GenBank/DDBJ whole genome shotgun (WGS) entry which is preliminary data.</text>
</comment>
<sequence>MAIEKLLTPELQDFIENHKNDDPHKLSLKFSAKKESFDIKEAINQIQARQKAKNKLPEWWSRKGLLFPPLISMEQCSSELTAKFKAGLIKGNSIVDLTGGFGVDCYYLSRNFTKATYIEQYKPLFEIVDHNYKTLEAHHISTLNVNAEEFSHANTVKFDWVYIDPARRSDVNQKLYKLQDCEPDIVNLKSEIFKFSPNILVKTSPMLDIKQAVKELESVYQIWVISVNNECKEVLYALRNVSNEDEAITITTINLGKNHTDAFETIWDQTVKPKINYHEPKIGDFLYEANASIMKAGIFDHLSEKLSIDKIAPNSHLFTNSHLLQDFPGRKFKIEHVLPFDKKKILRCLPDKKANISQRNFHLSPEQIKKKTGIKDGGDIYIFFSTDNKNKPIVFVTKKAD</sequence>
<dbReference type="SUPFAM" id="SSF53335">
    <property type="entry name" value="S-adenosyl-L-methionine-dependent methyltransferases"/>
    <property type="match status" value="1"/>
</dbReference>
<keyword evidence="4" id="KW-1185">Reference proteome</keyword>
<reference evidence="3" key="1">
    <citation type="submission" date="2023-07" db="EMBL/GenBank/DDBJ databases">
        <title>Genomic Encyclopedia of Type Strains, Phase IV (KMG-IV): sequencing the most valuable type-strain genomes for metagenomic binning, comparative biology and taxonomic classification.</title>
        <authorList>
            <person name="Goeker M."/>
        </authorList>
    </citation>
    <scope>NUCLEOTIDE SEQUENCE</scope>
    <source>
        <strain evidence="3">DSM 26174</strain>
    </source>
</reference>
<gene>
    <name evidence="3" type="ORF">HNQ88_000817</name>
</gene>
<evidence type="ECO:0000259" key="2">
    <source>
        <dbReference type="Pfam" id="PF22013"/>
    </source>
</evidence>
<dbReference type="EMBL" id="JAVDQD010000001">
    <property type="protein sequence ID" value="MDR6237841.1"/>
    <property type="molecule type" value="Genomic_DNA"/>
</dbReference>
<dbReference type="Pfam" id="PF03602">
    <property type="entry name" value="Cons_hypoth95"/>
    <property type="match status" value="1"/>
</dbReference>
<dbReference type="InterPro" id="IPR029063">
    <property type="entry name" value="SAM-dependent_MTases_sf"/>
</dbReference>
<dbReference type="InterPro" id="IPR054168">
    <property type="entry name" value="PG_1098_Fer"/>
</dbReference>
<accession>A0AAE3XL92</accession>
<feature type="domain" description="PG-1098 ferredoxin-like" evidence="2">
    <location>
        <begin position="285"/>
        <end position="328"/>
    </location>
</feature>